<comment type="caution">
    <text evidence="2">The sequence shown here is derived from an EMBL/GenBank/DDBJ whole genome shotgun (WGS) entry which is preliminary data.</text>
</comment>
<feature type="compositionally biased region" description="Basic and acidic residues" evidence="1">
    <location>
        <begin position="124"/>
        <end position="136"/>
    </location>
</feature>
<name>A0ABR1ZI92_9ROSI</name>
<accession>A0ABR1ZI92</accession>
<dbReference type="EMBL" id="JBBPBM010002175">
    <property type="protein sequence ID" value="KAK8479957.1"/>
    <property type="molecule type" value="Genomic_DNA"/>
</dbReference>
<keyword evidence="3" id="KW-1185">Reference proteome</keyword>
<protein>
    <submittedName>
        <fullName evidence="2">Uncharacterized protein</fullName>
    </submittedName>
</protein>
<feature type="region of interest" description="Disordered" evidence="1">
    <location>
        <begin position="44"/>
        <end position="63"/>
    </location>
</feature>
<organism evidence="2 3">
    <name type="scientific">Hibiscus sabdariffa</name>
    <name type="common">roselle</name>
    <dbReference type="NCBI Taxonomy" id="183260"/>
    <lineage>
        <taxon>Eukaryota</taxon>
        <taxon>Viridiplantae</taxon>
        <taxon>Streptophyta</taxon>
        <taxon>Embryophyta</taxon>
        <taxon>Tracheophyta</taxon>
        <taxon>Spermatophyta</taxon>
        <taxon>Magnoliopsida</taxon>
        <taxon>eudicotyledons</taxon>
        <taxon>Gunneridae</taxon>
        <taxon>Pentapetalae</taxon>
        <taxon>rosids</taxon>
        <taxon>malvids</taxon>
        <taxon>Malvales</taxon>
        <taxon>Malvaceae</taxon>
        <taxon>Malvoideae</taxon>
        <taxon>Hibiscus</taxon>
    </lineage>
</organism>
<evidence type="ECO:0000313" key="2">
    <source>
        <dbReference type="EMBL" id="KAK8479957.1"/>
    </source>
</evidence>
<dbReference type="Proteomes" id="UP001472677">
    <property type="component" value="Unassembled WGS sequence"/>
</dbReference>
<evidence type="ECO:0000256" key="1">
    <source>
        <dbReference type="SAM" id="MobiDB-lite"/>
    </source>
</evidence>
<sequence length="242" mass="26607">MKNLVEAERVMERLHGFTLYGSKLSVKRARDNFEWERKKVVKPSVYKPRPSGSDKREGHSVGDYAYGSCQVPRRIEEVVEVEIGDIVFQVSVTEVGFNDGTSYPLCNTGTRSSTTSEGSDESTDVSKSDSGKRVDEECSDQSRPSMEEEAFQSRCKERDSINKVYRDEEALRGQINVSELMGGEPNMLSVMNVEGLEKVGGKGSVDLKEINDDSGNVCDGSIQKDSLGELGLGCGHMSMIGP</sequence>
<feature type="region of interest" description="Disordered" evidence="1">
    <location>
        <begin position="101"/>
        <end position="152"/>
    </location>
</feature>
<evidence type="ECO:0000313" key="3">
    <source>
        <dbReference type="Proteomes" id="UP001472677"/>
    </source>
</evidence>
<gene>
    <name evidence="2" type="ORF">V6N12_010230</name>
</gene>
<feature type="compositionally biased region" description="Low complexity" evidence="1">
    <location>
        <begin position="108"/>
        <end position="117"/>
    </location>
</feature>
<proteinExistence type="predicted"/>
<reference evidence="2 3" key="1">
    <citation type="journal article" date="2024" name="G3 (Bethesda)">
        <title>Genome assembly of Hibiscus sabdariffa L. provides insights into metabolisms of medicinal natural products.</title>
        <authorList>
            <person name="Kim T."/>
        </authorList>
    </citation>
    <scope>NUCLEOTIDE SEQUENCE [LARGE SCALE GENOMIC DNA]</scope>
    <source>
        <strain evidence="2">TK-2024</strain>
        <tissue evidence="2">Old leaves</tissue>
    </source>
</reference>